<evidence type="ECO:0000256" key="1">
    <source>
        <dbReference type="ARBA" id="ARBA00004651"/>
    </source>
</evidence>
<keyword evidence="4 7" id="KW-0812">Transmembrane</keyword>
<keyword evidence="5 7" id="KW-1133">Transmembrane helix</keyword>
<feature type="transmembrane region" description="Helical" evidence="7">
    <location>
        <begin position="185"/>
        <end position="208"/>
    </location>
</feature>
<comment type="subcellular location">
    <subcellularLocation>
        <location evidence="1">Cell membrane</location>
        <topology evidence="1">Multi-pass membrane protein</topology>
    </subcellularLocation>
</comment>
<gene>
    <name evidence="8" type="ORF">SAMN05444340_105275</name>
</gene>
<keyword evidence="2" id="KW-0813">Transport</keyword>
<protein>
    <submittedName>
        <fullName evidence="8">Cobalt uptake substrate-specific transmembrane region</fullName>
    </submittedName>
</protein>
<dbReference type="EMBL" id="FNPF01000005">
    <property type="protein sequence ID" value="SDY31267.1"/>
    <property type="molecule type" value="Genomic_DNA"/>
</dbReference>
<feature type="transmembrane region" description="Helical" evidence="7">
    <location>
        <begin position="78"/>
        <end position="103"/>
    </location>
</feature>
<dbReference type="Proteomes" id="UP000199286">
    <property type="component" value="Unassembled WGS sequence"/>
</dbReference>
<keyword evidence="9" id="KW-1185">Reference proteome</keyword>
<reference evidence="8 9" key="1">
    <citation type="submission" date="2016-10" db="EMBL/GenBank/DDBJ databases">
        <authorList>
            <person name="de Groot N.N."/>
        </authorList>
    </citation>
    <scope>NUCLEOTIDE SEQUENCE [LARGE SCALE GENOMIC DNA]</scope>
    <source>
        <strain evidence="8 9">DSM 26880</strain>
    </source>
</reference>
<keyword evidence="6 7" id="KW-0472">Membrane</keyword>
<evidence type="ECO:0000313" key="8">
    <source>
        <dbReference type="EMBL" id="SDY31267.1"/>
    </source>
</evidence>
<dbReference type="Pfam" id="PF01891">
    <property type="entry name" value="CbiM"/>
    <property type="match status" value="1"/>
</dbReference>
<evidence type="ECO:0000256" key="4">
    <source>
        <dbReference type="ARBA" id="ARBA00022692"/>
    </source>
</evidence>
<dbReference type="Gene3D" id="1.10.1760.20">
    <property type="match status" value="1"/>
</dbReference>
<dbReference type="InterPro" id="IPR002751">
    <property type="entry name" value="CbiM/NikMN"/>
</dbReference>
<dbReference type="STRING" id="321339.SAMN05444340_105275"/>
<evidence type="ECO:0000256" key="3">
    <source>
        <dbReference type="ARBA" id="ARBA00022475"/>
    </source>
</evidence>
<feature type="transmembrane region" description="Helical" evidence="7">
    <location>
        <begin position="45"/>
        <end position="66"/>
    </location>
</feature>
<dbReference type="GO" id="GO:0000041">
    <property type="term" value="P:transition metal ion transport"/>
    <property type="evidence" value="ECO:0007669"/>
    <property type="project" value="InterPro"/>
</dbReference>
<keyword evidence="3" id="KW-1003">Cell membrane</keyword>
<feature type="transmembrane region" description="Helical" evidence="7">
    <location>
        <begin position="155"/>
        <end position="173"/>
    </location>
</feature>
<accession>A0A1H3IUN6</accession>
<name>A0A1H3IUN6_9RHOB</name>
<evidence type="ECO:0000313" key="9">
    <source>
        <dbReference type="Proteomes" id="UP000199286"/>
    </source>
</evidence>
<evidence type="ECO:0000256" key="2">
    <source>
        <dbReference type="ARBA" id="ARBA00022448"/>
    </source>
</evidence>
<dbReference type="AlphaFoldDB" id="A0A1H3IUN6"/>
<feature type="transmembrane region" description="Helical" evidence="7">
    <location>
        <begin position="115"/>
        <end position="134"/>
    </location>
</feature>
<dbReference type="GO" id="GO:0005886">
    <property type="term" value="C:plasma membrane"/>
    <property type="evidence" value="ECO:0007669"/>
    <property type="project" value="UniProtKB-SubCell"/>
</dbReference>
<evidence type="ECO:0000256" key="5">
    <source>
        <dbReference type="ARBA" id="ARBA00022989"/>
    </source>
</evidence>
<evidence type="ECO:0000256" key="7">
    <source>
        <dbReference type="SAM" id="Phobius"/>
    </source>
</evidence>
<sequence length="230" mass="23735">MEGTDMHIEPGVVDAAKMGLATATAAGAIGYTAKLSWQELCSAKAATLALRAGLATIGTFAFFEVLPNFQAGVSEVHFILGTTLFLLLGAAPAAIGLMLGLLLQGLTLAPTDLPMFFVNATTLLVPLFAMTALARRVIPAGTPYVDLRYADVLKLSATYQGGVVAWVAFWVFYGQGVGAESAASVATFAAAYAVVLLVEPIVDLAALAGAKALRGRVPQGLLTPRLHSAA</sequence>
<evidence type="ECO:0000256" key="6">
    <source>
        <dbReference type="ARBA" id="ARBA00023136"/>
    </source>
</evidence>
<organism evidence="8 9">
    <name type="scientific">Citreimonas salinaria</name>
    <dbReference type="NCBI Taxonomy" id="321339"/>
    <lineage>
        <taxon>Bacteria</taxon>
        <taxon>Pseudomonadati</taxon>
        <taxon>Pseudomonadota</taxon>
        <taxon>Alphaproteobacteria</taxon>
        <taxon>Rhodobacterales</taxon>
        <taxon>Roseobacteraceae</taxon>
        <taxon>Citreimonas</taxon>
    </lineage>
</organism>
<proteinExistence type="predicted"/>